<dbReference type="AlphaFoldDB" id="A0A8S3ZQV0"/>
<proteinExistence type="predicted"/>
<accession>A0A8S3ZQV0</accession>
<evidence type="ECO:0000313" key="2">
    <source>
        <dbReference type="Proteomes" id="UP000678393"/>
    </source>
</evidence>
<comment type="caution">
    <text evidence="1">The sequence shown here is derived from an EMBL/GenBank/DDBJ whole genome shotgun (WGS) entry which is preliminary data.</text>
</comment>
<dbReference type="EMBL" id="CAJHNH020004891">
    <property type="protein sequence ID" value="CAG5131867.1"/>
    <property type="molecule type" value="Genomic_DNA"/>
</dbReference>
<feature type="non-terminal residue" evidence="1">
    <location>
        <position position="1"/>
    </location>
</feature>
<protein>
    <submittedName>
        <fullName evidence="1">Uncharacterized protein</fullName>
    </submittedName>
</protein>
<organism evidence="1 2">
    <name type="scientific">Candidula unifasciata</name>
    <dbReference type="NCBI Taxonomy" id="100452"/>
    <lineage>
        <taxon>Eukaryota</taxon>
        <taxon>Metazoa</taxon>
        <taxon>Spiralia</taxon>
        <taxon>Lophotrochozoa</taxon>
        <taxon>Mollusca</taxon>
        <taxon>Gastropoda</taxon>
        <taxon>Heterobranchia</taxon>
        <taxon>Euthyneura</taxon>
        <taxon>Panpulmonata</taxon>
        <taxon>Eupulmonata</taxon>
        <taxon>Stylommatophora</taxon>
        <taxon>Helicina</taxon>
        <taxon>Helicoidea</taxon>
        <taxon>Geomitridae</taxon>
        <taxon>Candidula</taxon>
    </lineage>
</organism>
<name>A0A8S3ZQV0_9EUPU</name>
<reference evidence="1" key="1">
    <citation type="submission" date="2021-04" db="EMBL/GenBank/DDBJ databases">
        <authorList>
            <consortium name="Molecular Ecology Group"/>
        </authorList>
    </citation>
    <scope>NUCLEOTIDE SEQUENCE</scope>
</reference>
<feature type="non-terminal residue" evidence="1">
    <location>
        <position position="76"/>
    </location>
</feature>
<dbReference type="Proteomes" id="UP000678393">
    <property type="component" value="Unassembled WGS sequence"/>
</dbReference>
<sequence>TIYGAMVSEDSDKAYISVLCSHVFKSIYRENQPHIVIGDILIPIPPDTLATKDYVDWFQQVAESKGRLNGLHVNTA</sequence>
<evidence type="ECO:0000313" key="1">
    <source>
        <dbReference type="EMBL" id="CAG5131867.1"/>
    </source>
</evidence>
<keyword evidence="2" id="KW-1185">Reference proteome</keyword>
<gene>
    <name evidence="1" type="ORF">CUNI_LOCUS17425</name>
</gene>